<accession>A0A1K0GN41</accession>
<dbReference type="Pfam" id="PF13578">
    <property type="entry name" value="Methyltransf_24"/>
    <property type="match status" value="1"/>
</dbReference>
<evidence type="ECO:0008006" key="3">
    <source>
        <dbReference type="Google" id="ProtNLM"/>
    </source>
</evidence>
<dbReference type="Gene3D" id="3.40.50.150">
    <property type="entry name" value="Vaccinia Virus protein VP39"/>
    <property type="match status" value="1"/>
</dbReference>
<dbReference type="EMBL" id="MEIA01000134">
    <property type="protein sequence ID" value="OJF13774.1"/>
    <property type="molecule type" value="Genomic_DNA"/>
</dbReference>
<proteinExistence type="predicted"/>
<comment type="caution">
    <text evidence="1">The sequence shown here is derived from an EMBL/GenBank/DDBJ whole genome shotgun (WGS) entry which is preliminary data.</text>
</comment>
<organism evidence="1 2">
    <name type="scientific">Couchioplanes caeruleus subsp. caeruleus</name>
    <dbReference type="NCBI Taxonomy" id="56427"/>
    <lineage>
        <taxon>Bacteria</taxon>
        <taxon>Bacillati</taxon>
        <taxon>Actinomycetota</taxon>
        <taxon>Actinomycetes</taxon>
        <taxon>Micromonosporales</taxon>
        <taxon>Micromonosporaceae</taxon>
        <taxon>Couchioplanes</taxon>
    </lineage>
</organism>
<dbReference type="Proteomes" id="UP000182486">
    <property type="component" value="Unassembled WGS sequence"/>
</dbReference>
<sequence>MPEIRATPEKWSLGDLLAMQALQPLIPHYVPWTAWSMRPAALASVVNDVVLRHRRTVVELGAGSSTMVLARAVELTGGRLVAIEHDPGFATALNRQLRSAGLHERAVVRHVPLTALSAEAPQTGSRRAAEHWYDREALHHATPDGIDLLLVDGPPAGDLGDVLVREPAVRVLRNKLAASFSVYLDDAEREPERETLAMWESQLGIPFTIVERISLGMGSTDGGFAPTL</sequence>
<gene>
    <name evidence="1" type="ORF">BG844_13450</name>
</gene>
<reference evidence="1 2" key="1">
    <citation type="submission" date="2016-09" db="EMBL/GenBank/DDBJ databases">
        <title>Couchioplanes caeruleus draft genome sequence.</title>
        <authorList>
            <person name="Sheehan J."/>
            <person name="Caffrey P."/>
        </authorList>
    </citation>
    <scope>NUCLEOTIDE SEQUENCE [LARGE SCALE GENOMIC DNA]</scope>
    <source>
        <strain evidence="1 2">DSM 43634</strain>
    </source>
</reference>
<evidence type="ECO:0000313" key="1">
    <source>
        <dbReference type="EMBL" id="OJF13774.1"/>
    </source>
</evidence>
<dbReference type="InterPro" id="IPR029063">
    <property type="entry name" value="SAM-dependent_MTases_sf"/>
</dbReference>
<name>A0A1K0GN41_9ACTN</name>
<dbReference type="SUPFAM" id="SSF53335">
    <property type="entry name" value="S-adenosyl-L-methionine-dependent methyltransferases"/>
    <property type="match status" value="1"/>
</dbReference>
<protein>
    <recommendedName>
        <fullName evidence="3">Methyltransferase family protein</fullName>
    </recommendedName>
</protein>
<keyword evidence="2" id="KW-1185">Reference proteome</keyword>
<evidence type="ECO:0000313" key="2">
    <source>
        <dbReference type="Proteomes" id="UP000182486"/>
    </source>
</evidence>
<dbReference type="AlphaFoldDB" id="A0A1K0GN41"/>